<dbReference type="Proteomes" id="UP001186974">
    <property type="component" value="Unassembled WGS sequence"/>
</dbReference>
<evidence type="ECO:0000313" key="2">
    <source>
        <dbReference type="Proteomes" id="UP001186974"/>
    </source>
</evidence>
<protein>
    <submittedName>
        <fullName evidence="1">Uncharacterized protein</fullName>
    </submittedName>
</protein>
<organism evidence="1 2">
    <name type="scientific">Coniosporium uncinatum</name>
    <dbReference type="NCBI Taxonomy" id="93489"/>
    <lineage>
        <taxon>Eukaryota</taxon>
        <taxon>Fungi</taxon>
        <taxon>Dikarya</taxon>
        <taxon>Ascomycota</taxon>
        <taxon>Pezizomycotina</taxon>
        <taxon>Dothideomycetes</taxon>
        <taxon>Dothideomycetes incertae sedis</taxon>
        <taxon>Coniosporium</taxon>
    </lineage>
</organism>
<sequence length="411" mass="44022">MPQMMELATQSKPGLVFPAGAAAAAAAELTALAELDLAELETTADLTTTAELLEEEVALLLLIRRPLQSWTFVTMAPRVPLRSQELVMEFQAAATQPLVPVQLLRHASKFGRFKPAIAEVVATAELDTEDDEVSIVLESTTDELRNTLEEKGLLDAAEDNKLTVEERTDEELGANAEEDATMVTELESAALEDRLVNVMTLDMKNTVVEDSIGEAGEIVDTPYVVIELMGVVDDNSIEEDASRARLVAGPTDDGADTLFKVGDPVEEGYETPAVAEESEELPGNGPTDGPEDKNVSAALEPSLEEVGDISDVLEEGESKVVEDKDEVTKTLAGLVVAIEMYSSVMEAVGICANNDESESELAYAEIEGNIDMASKMLPDNADSAVLSVISLEIVKEYAVLITLKGEFSGDK</sequence>
<comment type="caution">
    <text evidence="1">The sequence shown here is derived from an EMBL/GenBank/DDBJ whole genome shotgun (WGS) entry which is preliminary data.</text>
</comment>
<proteinExistence type="predicted"/>
<name>A0ACC3DVJ2_9PEZI</name>
<gene>
    <name evidence="1" type="ORF">LTS18_000138</name>
</gene>
<keyword evidence="2" id="KW-1185">Reference proteome</keyword>
<evidence type="ECO:0000313" key="1">
    <source>
        <dbReference type="EMBL" id="KAK3080575.1"/>
    </source>
</evidence>
<dbReference type="EMBL" id="JAWDJW010000501">
    <property type="protein sequence ID" value="KAK3080575.1"/>
    <property type="molecule type" value="Genomic_DNA"/>
</dbReference>
<reference evidence="1" key="1">
    <citation type="submission" date="2024-09" db="EMBL/GenBank/DDBJ databases">
        <title>Black Yeasts Isolated from many extreme environments.</title>
        <authorList>
            <person name="Coleine C."/>
            <person name="Stajich J.E."/>
            <person name="Selbmann L."/>
        </authorList>
    </citation>
    <scope>NUCLEOTIDE SEQUENCE</scope>
    <source>
        <strain evidence="1">CCFEE 5737</strain>
    </source>
</reference>
<accession>A0ACC3DVJ2</accession>